<organism evidence="1">
    <name type="scientific">bioreactor metagenome</name>
    <dbReference type="NCBI Taxonomy" id="1076179"/>
    <lineage>
        <taxon>unclassified sequences</taxon>
        <taxon>metagenomes</taxon>
        <taxon>ecological metagenomes</taxon>
    </lineage>
</organism>
<accession>A0A645JLQ4</accession>
<sequence>MVEQDHHNKLISFLDYLQNEKGITLPESLVDSYLNIDHRKLKEEETKLREYIRELQK</sequence>
<evidence type="ECO:0000313" key="1">
    <source>
        <dbReference type="EMBL" id="MPN64595.1"/>
    </source>
</evidence>
<name>A0A645JLQ4_9ZZZZ</name>
<dbReference type="AlphaFoldDB" id="A0A645JLQ4"/>
<dbReference type="EMBL" id="VSSQ01145707">
    <property type="protein sequence ID" value="MPN64595.1"/>
    <property type="molecule type" value="Genomic_DNA"/>
</dbReference>
<reference evidence="1" key="1">
    <citation type="submission" date="2019-08" db="EMBL/GenBank/DDBJ databases">
        <authorList>
            <person name="Kucharzyk K."/>
            <person name="Murdoch R.W."/>
            <person name="Higgins S."/>
            <person name="Loffler F."/>
        </authorList>
    </citation>
    <scope>NUCLEOTIDE SEQUENCE</scope>
</reference>
<protein>
    <submittedName>
        <fullName evidence="1">Uncharacterized protein</fullName>
    </submittedName>
</protein>
<gene>
    <name evidence="1" type="ORF">SDC9_212371</name>
</gene>
<proteinExistence type="predicted"/>
<comment type="caution">
    <text evidence="1">The sequence shown here is derived from an EMBL/GenBank/DDBJ whole genome shotgun (WGS) entry which is preliminary data.</text>
</comment>